<dbReference type="EMBL" id="MU806239">
    <property type="protein sequence ID" value="KAJ3837548.1"/>
    <property type="molecule type" value="Genomic_DNA"/>
</dbReference>
<reference evidence="2" key="1">
    <citation type="submission" date="2022-08" db="EMBL/GenBank/DDBJ databases">
        <authorList>
            <consortium name="DOE Joint Genome Institute"/>
            <person name="Min B."/>
            <person name="Riley R."/>
            <person name="Sierra-Patev S."/>
            <person name="Naranjo-Ortiz M."/>
            <person name="Looney B."/>
            <person name="Konkel Z."/>
            <person name="Slot J.C."/>
            <person name="Sakamoto Y."/>
            <person name="Steenwyk J.L."/>
            <person name="Rokas A."/>
            <person name="Carro J."/>
            <person name="Camarero S."/>
            <person name="Ferreira P."/>
            <person name="Molpeceres G."/>
            <person name="Ruiz-Duenas F.J."/>
            <person name="Serrano A."/>
            <person name="Henrissat B."/>
            <person name="Drula E."/>
            <person name="Hughes K.W."/>
            <person name="Mata J.L."/>
            <person name="Ishikawa N.K."/>
            <person name="Vargas-Isla R."/>
            <person name="Ushijima S."/>
            <person name="Smith C.A."/>
            <person name="Ahrendt S."/>
            <person name="Andreopoulos W."/>
            <person name="He G."/>
            <person name="Labutti K."/>
            <person name="Lipzen A."/>
            <person name="Ng V."/>
            <person name="Sandor L."/>
            <person name="Barry K."/>
            <person name="Martinez A.T."/>
            <person name="Xiao Y."/>
            <person name="Gibbons J.G."/>
            <person name="Terashima K."/>
            <person name="Hibbett D.S."/>
            <person name="Grigoriev I.V."/>
        </authorList>
    </citation>
    <scope>NUCLEOTIDE SEQUENCE</scope>
    <source>
        <strain evidence="2">TFB9207</strain>
    </source>
</reference>
<dbReference type="AlphaFoldDB" id="A0AA38P737"/>
<name>A0AA38P737_9AGAR</name>
<feature type="compositionally biased region" description="Basic and acidic residues" evidence="1">
    <location>
        <begin position="166"/>
        <end position="182"/>
    </location>
</feature>
<dbReference type="PANTHER" id="PTHR21354:SF0">
    <property type="entry name" value="ZINC FINGER PROTEIN 511"/>
    <property type="match status" value="1"/>
</dbReference>
<evidence type="ECO:0000313" key="3">
    <source>
        <dbReference type="Proteomes" id="UP001163846"/>
    </source>
</evidence>
<feature type="region of interest" description="Disordered" evidence="1">
    <location>
        <begin position="1"/>
        <end position="24"/>
    </location>
</feature>
<protein>
    <recommendedName>
        <fullName evidence="4">C2H2-type domain-containing protein</fullName>
    </recommendedName>
</protein>
<feature type="region of interest" description="Disordered" evidence="1">
    <location>
        <begin position="158"/>
        <end position="222"/>
    </location>
</feature>
<dbReference type="PANTHER" id="PTHR21354">
    <property type="entry name" value="ZINC FINGER PROTEIN 511"/>
    <property type="match status" value="1"/>
</dbReference>
<sequence>MKRSPSSPSSPAHKSSRTATKANTDGSLLCSLPPTCNTNPTALADTQELEAHYAKYHAWVCQAEKFGSACGNVFPDARLLELHHTECHDPIAEVRKERGEKIFACFLLPSLCGKVFLTPKARRLHLIAAHGYPKEYFFAVVNKGVGGLLARWGDGAGMIRGQWKPRPQERETSKEKDTMRTDGDDDDQEDTEGTTDEEESEESVEPEPQPKSKGPNNSMDMDIDALTTSFENSLSVSNVPSSIRFGRGAKRGNRGGRGTNSITTDTHRYRLQPDLDGSRSVDSTPRRGRGAYRGRRGIRGGIRRDTDGS</sequence>
<evidence type="ECO:0000256" key="1">
    <source>
        <dbReference type="SAM" id="MobiDB-lite"/>
    </source>
</evidence>
<comment type="caution">
    <text evidence="2">The sequence shown here is derived from an EMBL/GenBank/DDBJ whole genome shotgun (WGS) entry which is preliminary data.</text>
</comment>
<feature type="compositionally biased region" description="Acidic residues" evidence="1">
    <location>
        <begin position="183"/>
        <end position="205"/>
    </location>
</feature>
<dbReference type="Proteomes" id="UP001163846">
    <property type="component" value="Unassembled WGS sequence"/>
</dbReference>
<feature type="compositionally biased region" description="Basic and acidic residues" evidence="1">
    <location>
        <begin position="265"/>
        <end position="279"/>
    </location>
</feature>
<keyword evidence="3" id="KW-1185">Reference proteome</keyword>
<feature type="compositionally biased region" description="Low complexity" evidence="1">
    <location>
        <begin position="1"/>
        <end position="13"/>
    </location>
</feature>
<feature type="compositionally biased region" description="Basic residues" evidence="1">
    <location>
        <begin position="286"/>
        <end position="298"/>
    </location>
</feature>
<feature type="region of interest" description="Disordered" evidence="1">
    <location>
        <begin position="239"/>
        <end position="309"/>
    </location>
</feature>
<accession>A0AA38P737</accession>
<evidence type="ECO:0000313" key="2">
    <source>
        <dbReference type="EMBL" id="KAJ3837548.1"/>
    </source>
</evidence>
<evidence type="ECO:0008006" key="4">
    <source>
        <dbReference type="Google" id="ProtNLM"/>
    </source>
</evidence>
<dbReference type="InterPro" id="IPR039258">
    <property type="entry name" value="ZNF511"/>
</dbReference>
<proteinExistence type="predicted"/>
<organism evidence="2 3">
    <name type="scientific">Lentinula raphanica</name>
    <dbReference type="NCBI Taxonomy" id="153919"/>
    <lineage>
        <taxon>Eukaryota</taxon>
        <taxon>Fungi</taxon>
        <taxon>Dikarya</taxon>
        <taxon>Basidiomycota</taxon>
        <taxon>Agaricomycotina</taxon>
        <taxon>Agaricomycetes</taxon>
        <taxon>Agaricomycetidae</taxon>
        <taxon>Agaricales</taxon>
        <taxon>Marasmiineae</taxon>
        <taxon>Omphalotaceae</taxon>
        <taxon>Lentinula</taxon>
    </lineage>
</organism>
<gene>
    <name evidence="2" type="ORF">F5878DRAFT_212439</name>
</gene>